<feature type="transmembrane region" description="Helical" evidence="7">
    <location>
        <begin position="111"/>
        <end position="128"/>
    </location>
</feature>
<dbReference type="GO" id="GO:0015648">
    <property type="term" value="F:lipid-linked peptidoglycan transporter activity"/>
    <property type="evidence" value="ECO:0007669"/>
    <property type="project" value="TreeGrafter"/>
</dbReference>
<feature type="transmembrane region" description="Helical" evidence="7">
    <location>
        <begin position="306"/>
        <end position="330"/>
    </location>
</feature>
<sequence length="362" mass="40091">MRKKYDKILLLAVLALLVFGVIMIYSASSVWAEYKFNDSFHYVKQQALFIVIGLILMNIVGKLNYKFYYEKANLIITICLILLILVIIPGIGSIRNGSRSWFGIGPFGIQPSEFAKLGLIIFTSKYLCRSNKFLKSYKTGVFPILGIVFLFFGLIMLQPDLGTGVILTVSIIALLFVAGVNMKFFFGMGAIGLVGIIVLILIAPYRMDRITSFVNPWKDPLGTGFQIIQSLYAIGPGGLLGRGFGNSIQKHFYLPEPQTDFIFSIITEEFGIVGAFIVIGLFIVILQRGIKISLEARDQFSKYLAFGMTFQIIFQAMLNLMVVSGMIPVTGVTLPFLSYGGSSLLITMISIGILLNISKNNN</sequence>
<keyword evidence="3 7" id="KW-0812">Transmembrane</keyword>
<reference evidence="8" key="1">
    <citation type="journal article" date="2013" name="Environ. Microbiol.">
        <title>Microbiota from the distal guts of lean and obese adolescents exhibit partial functional redundancy besides clear differences in community structure.</title>
        <authorList>
            <person name="Ferrer M."/>
            <person name="Ruiz A."/>
            <person name="Lanza F."/>
            <person name="Haange S.B."/>
            <person name="Oberbach A."/>
            <person name="Till H."/>
            <person name="Bargiela R."/>
            <person name="Campoy C."/>
            <person name="Segura M.T."/>
            <person name="Richter M."/>
            <person name="von Bergen M."/>
            <person name="Seifert J."/>
            <person name="Suarez A."/>
        </authorList>
    </citation>
    <scope>NUCLEOTIDE SEQUENCE</scope>
</reference>
<dbReference type="AlphaFoldDB" id="K1T523"/>
<comment type="caution">
    <text evidence="8">The sequence shown here is derived from an EMBL/GenBank/DDBJ whole genome shotgun (WGS) entry which is preliminary data.</text>
</comment>
<dbReference type="InterPro" id="IPR001182">
    <property type="entry name" value="FtsW/RodA"/>
</dbReference>
<dbReference type="InterPro" id="IPR013437">
    <property type="entry name" value="FtsW"/>
</dbReference>
<keyword evidence="6 7" id="KW-0472">Membrane</keyword>
<keyword evidence="2" id="KW-1003">Cell membrane</keyword>
<dbReference type="NCBIfam" id="TIGR02615">
    <property type="entry name" value="spoVE"/>
    <property type="match status" value="1"/>
</dbReference>
<dbReference type="InterPro" id="IPR018365">
    <property type="entry name" value="Cell_cycle_FtsW-rel_CS"/>
</dbReference>
<proteinExistence type="predicted"/>
<dbReference type="NCBIfam" id="TIGR02614">
    <property type="entry name" value="ftsW"/>
    <property type="match status" value="1"/>
</dbReference>
<feature type="transmembrane region" description="Helical" evidence="7">
    <location>
        <begin position="140"/>
        <end position="157"/>
    </location>
</feature>
<evidence type="ECO:0000313" key="8">
    <source>
        <dbReference type="EMBL" id="EKC61375.1"/>
    </source>
</evidence>
<feature type="transmembrane region" description="Helical" evidence="7">
    <location>
        <begin position="72"/>
        <end position="91"/>
    </location>
</feature>
<dbReference type="GO" id="GO:0008360">
    <property type="term" value="P:regulation of cell shape"/>
    <property type="evidence" value="ECO:0007669"/>
    <property type="project" value="UniProtKB-KW"/>
</dbReference>
<dbReference type="PANTHER" id="PTHR30474:SF13">
    <property type="entry name" value="STAGE V SPORULATION PROTEIN E"/>
    <property type="match status" value="1"/>
</dbReference>
<organism evidence="8">
    <name type="scientific">human gut metagenome</name>
    <dbReference type="NCBI Taxonomy" id="408170"/>
    <lineage>
        <taxon>unclassified sequences</taxon>
        <taxon>metagenomes</taxon>
        <taxon>organismal metagenomes</taxon>
    </lineage>
</organism>
<feature type="transmembrane region" description="Helical" evidence="7">
    <location>
        <begin position="185"/>
        <end position="205"/>
    </location>
</feature>
<dbReference type="InterPro" id="IPR013438">
    <property type="entry name" value="SpoVE"/>
</dbReference>
<feature type="transmembrane region" description="Helical" evidence="7">
    <location>
        <begin position="163"/>
        <end position="180"/>
    </location>
</feature>
<evidence type="ECO:0000256" key="5">
    <source>
        <dbReference type="ARBA" id="ARBA00022989"/>
    </source>
</evidence>
<dbReference type="PANTHER" id="PTHR30474">
    <property type="entry name" value="CELL CYCLE PROTEIN"/>
    <property type="match status" value="1"/>
</dbReference>
<evidence type="ECO:0000256" key="4">
    <source>
        <dbReference type="ARBA" id="ARBA00022960"/>
    </source>
</evidence>
<protein>
    <submittedName>
        <fullName evidence="8">Stage V sporulation protein E</fullName>
    </submittedName>
</protein>
<dbReference type="GO" id="GO:0005886">
    <property type="term" value="C:plasma membrane"/>
    <property type="evidence" value="ECO:0007669"/>
    <property type="project" value="UniProtKB-SubCell"/>
</dbReference>
<feature type="transmembrane region" description="Helical" evidence="7">
    <location>
        <begin position="42"/>
        <end position="60"/>
    </location>
</feature>
<comment type="subcellular location">
    <subcellularLocation>
        <location evidence="1">Cell membrane</location>
        <topology evidence="1">Multi-pass membrane protein</topology>
    </subcellularLocation>
</comment>
<dbReference type="GO" id="GO:0032153">
    <property type="term" value="C:cell division site"/>
    <property type="evidence" value="ECO:0007669"/>
    <property type="project" value="TreeGrafter"/>
</dbReference>
<gene>
    <name evidence="8" type="ORF">OBE_08501</name>
</gene>
<keyword evidence="5 7" id="KW-1133">Transmembrane helix</keyword>
<evidence type="ECO:0000256" key="6">
    <source>
        <dbReference type="ARBA" id="ARBA00023136"/>
    </source>
</evidence>
<feature type="transmembrane region" description="Helical" evidence="7">
    <location>
        <begin position="336"/>
        <end position="357"/>
    </location>
</feature>
<evidence type="ECO:0000256" key="2">
    <source>
        <dbReference type="ARBA" id="ARBA00022475"/>
    </source>
</evidence>
<dbReference type="Pfam" id="PF01098">
    <property type="entry name" value="FTSW_RODA_SPOVE"/>
    <property type="match status" value="1"/>
</dbReference>
<evidence type="ECO:0000256" key="7">
    <source>
        <dbReference type="SAM" id="Phobius"/>
    </source>
</evidence>
<evidence type="ECO:0000256" key="3">
    <source>
        <dbReference type="ARBA" id="ARBA00022692"/>
    </source>
</evidence>
<dbReference type="GO" id="GO:0051301">
    <property type="term" value="P:cell division"/>
    <property type="evidence" value="ECO:0007669"/>
    <property type="project" value="InterPro"/>
</dbReference>
<feature type="transmembrane region" description="Helical" evidence="7">
    <location>
        <begin position="261"/>
        <end position="286"/>
    </location>
</feature>
<name>K1T523_9ZZZZ</name>
<keyword evidence="4" id="KW-0133">Cell shape</keyword>
<accession>K1T523</accession>
<dbReference type="GO" id="GO:0009252">
    <property type="term" value="P:peptidoglycan biosynthetic process"/>
    <property type="evidence" value="ECO:0007669"/>
    <property type="project" value="InterPro"/>
</dbReference>
<dbReference type="EMBL" id="AJWZ01005871">
    <property type="protein sequence ID" value="EKC61375.1"/>
    <property type="molecule type" value="Genomic_DNA"/>
</dbReference>
<dbReference type="PROSITE" id="PS00428">
    <property type="entry name" value="FTSW_RODA_SPOVE"/>
    <property type="match status" value="1"/>
</dbReference>
<evidence type="ECO:0000256" key="1">
    <source>
        <dbReference type="ARBA" id="ARBA00004651"/>
    </source>
</evidence>